<evidence type="ECO:0000313" key="2">
    <source>
        <dbReference type="EMBL" id="MBN7795415.1"/>
    </source>
</evidence>
<comment type="caution">
    <text evidence="2">The sequence shown here is derived from an EMBL/GenBank/DDBJ whole genome shotgun (WGS) entry which is preliminary data.</text>
</comment>
<evidence type="ECO:0000259" key="1">
    <source>
        <dbReference type="Pfam" id="PF01910"/>
    </source>
</evidence>
<dbReference type="InterPro" id="IPR029756">
    <property type="entry name" value="MTH1187/YkoF-like"/>
</dbReference>
<dbReference type="RefSeq" id="WP_206558837.1">
    <property type="nucleotide sequence ID" value="NZ_JAFKCZ010000001.1"/>
</dbReference>
<dbReference type="SUPFAM" id="SSF89957">
    <property type="entry name" value="MTH1187/YkoF-like"/>
    <property type="match status" value="1"/>
</dbReference>
<dbReference type="EMBL" id="JAFKCZ010000001">
    <property type="protein sequence ID" value="MBN7795415.1"/>
    <property type="molecule type" value="Genomic_DNA"/>
</dbReference>
<protein>
    <submittedName>
        <fullName evidence="2">Thiamine-binding protein</fullName>
    </submittedName>
</protein>
<evidence type="ECO:0000313" key="3">
    <source>
        <dbReference type="Proteomes" id="UP000664303"/>
    </source>
</evidence>
<sequence>MQLTAEFSLYPLQEEYIPVIRDFIDALHQHGDLKIVTNAMSTQVCGDFDRVFAIVRQELKASHERHGKQILVCKFIPGELDIR</sequence>
<keyword evidence="3" id="KW-1185">Reference proteome</keyword>
<feature type="domain" description="Thiamine-binding protein" evidence="1">
    <location>
        <begin position="5"/>
        <end position="70"/>
    </location>
</feature>
<proteinExistence type="predicted"/>
<dbReference type="Gene3D" id="3.30.70.930">
    <property type="match status" value="1"/>
</dbReference>
<accession>A0A939DC93</accession>
<dbReference type="Pfam" id="PF01910">
    <property type="entry name" value="Thiamine_BP"/>
    <property type="match status" value="1"/>
</dbReference>
<dbReference type="Proteomes" id="UP000664303">
    <property type="component" value="Unassembled WGS sequence"/>
</dbReference>
<name>A0A939DC93_9GAMM</name>
<reference evidence="2" key="1">
    <citation type="submission" date="2021-02" db="EMBL/GenBank/DDBJ databases">
        <title>PHA producing bacteria isolated from coastal sediment in Guangdong, Shenzhen.</title>
        <authorList>
            <person name="Zheng W."/>
            <person name="Yu S."/>
            <person name="Huang Y."/>
        </authorList>
    </citation>
    <scope>NUCLEOTIDE SEQUENCE</scope>
    <source>
        <strain evidence="2">TN14-10</strain>
    </source>
</reference>
<dbReference type="InterPro" id="IPR002767">
    <property type="entry name" value="Thiamine_BP"/>
</dbReference>
<dbReference type="AlphaFoldDB" id="A0A939DC93"/>
<organism evidence="2 3">
    <name type="scientific">Parahaliea mediterranea</name>
    <dbReference type="NCBI Taxonomy" id="651086"/>
    <lineage>
        <taxon>Bacteria</taxon>
        <taxon>Pseudomonadati</taxon>
        <taxon>Pseudomonadota</taxon>
        <taxon>Gammaproteobacteria</taxon>
        <taxon>Cellvibrionales</taxon>
        <taxon>Halieaceae</taxon>
        <taxon>Parahaliea</taxon>
    </lineage>
</organism>
<gene>
    <name evidence="2" type="ORF">JYP50_02360</name>
</gene>